<dbReference type="Proteomes" id="UP001271780">
    <property type="component" value="Unassembled WGS sequence"/>
</dbReference>
<protein>
    <submittedName>
        <fullName evidence="1">Uncharacterized protein</fullName>
    </submittedName>
</protein>
<proteinExistence type="predicted"/>
<comment type="caution">
    <text evidence="1">The sequence shown here is derived from an EMBL/GenBank/DDBJ whole genome shotgun (WGS) entry which is preliminary data.</text>
</comment>
<reference evidence="1 2" key="1">
    <citation type="submission" date="2023-08" db="EMBL/GenBank/DDBJ databases">
        <title>Implementing the SeqCode for naming new Mesorhizobium species isolated from Vachellia karroo root nodules.</title>
        <authorList>
            <person name="Van Lill M."/>
        </authorList>
    </citation>
    <scope>NUCLEOTIDE SEQUENCE [LARGE SCALE GENOMIC DNA]</scope>
    <source>
        <strain evidence="1 2">VK23A</strain>
    </source>
</reference>
<organism evidence="1 2">
    <name type="scientific">Mesorhizobium dulcispinae</name>
    <dbReference type="NCBI Taxonomy" id="3072316"/>
    <lineage>
        <taxon>Bacteria</taxon>
        <taxon>Pseudomonadati</taxon>
        <taxon>Pseudomonadota</taxon>
        <taxon>Alphaproteobacteria</taxon>
        <taxon>Hyphomicrobiales</taxon>
        <taxon>Phyllobacteriaceae</taxon>
        <taxon>Mesorhizobium</taxon>
    </lineage>
</organism>
<evidence type="ECO:0000313" key="1">
    <source>
        <dbReference type="EMBL" id="MDX8471925.1"/>
    </source>
</evidence>
<gene>
    <name evidence="1" type="ORF">RFM27_07575</name>
</gene>
<accession>A0ABU4XAW0</accession>
<name>A0ABU4XAW0_9HYPH</name>
<sequence length="93" mass="10156">MKRVNLSKQESSIQFEGRRRYLILPASCIATTTIAGADQLVPYGAESVDIGRFHGFVSYAQGAGDYRVTACTNAPLTTVKDTTDVESQGRIRE</sequence>
<dbReference type="EMBL" id="JAVIIZ010000003">
    <property type="protein sequence ID" value="MDX8471925.1"/>
    <property type="molecule type" value="Genomic_DNA"/>
</dbReference>
<keyword evidence="2" id="KW-1185">Reference proteome</keyword>
<dbReference type="RefSeq" id="WP_320316234.1">
    <property type="nucleotide sequence ID" value="NZ_JAVIIX010000004.1"/>
</dbReference>
<evidence type="ECO:0000313" key="2">
    <source>
        <dbReference type="Proteomes" id="UP001271780"/>
    </source>
</evidence>